<dbReference type="Gene3D" id="1.10.10.60">
    <property type="entry name" value="Homeodomain-like"/>
    <property type="match status" value="1"/>
</dbReference>
<sequence length="251" mass="28858">MEDNLLFRIVKPDESLSGFVESFWLLHNATGKDKEIVVLPDGRVDLILSKTGTQPFHIMLSGLETLPQPVILEADTLMCAVSFKLPATELLFPNRISNLLDYAEYLPDDFWGFDQNDLLDFDNFCQKAAAKITALLPDKTDDRKLRLFQLIYADKGNLTVRQLSEAVFWNSRQINRYFTSQFGLSLKSYCNILRFRESLGHLAKGNLFPELNFADQSHFIKQVRKFSGVIPKELLKNENDRFIQFSTLLPE</sequence>
<keyword evidence="3" id="KW-1185">Reference proteome</keyword>
<dbReference type="GO" id="GO:0043565">
    <property type="term" value="F:sequence-specific DNA binding"/>
    <property type="evidence" value="ECO:0007669"/>
    <property type="project" value="InterPro"/>
</dbReference>
<accession>A0A972FMP6</accession>
<dbReference type="PROSITE" id="PS01124">
    <property type="entry name" value="HTH_ARAC_FAMILY_2"/>
    <property type="match status" value="1"/>
</dbReference>
<dbReference type="InterPro" id="IPR046532">
    <property type="entry name" value="DUF6597"/>
</dbReference>
<feature type="domain" description="HTH araC/xylS-type" evidence="1">
    <location>
        <begin position="142"/>
        <end position="237"/>
    </location>
</feature>
<reference evidence="2" key="1">
    <citation type="submission" date="2020-02" db="EMBL/GenBank/DDBJ databases">
        <title>Flavobacterium sp. genome.</title>
        <authorList>
            <person name="Jung H.S."/>
            <person name="Baek J.H."/>
            <person name="Jeon C.O."/>
        </authorList>
    </citation>
    <scope>NUCLEOTIDE SEQUENCE</scope>
    <source>
        <strain evidence="2">SE-s28</strain>
    </source>
</reference>
<dbReference type="GO" id="GO:0003700">
    <property type="term" value="F:DNA-binding transcription factor activity"/>
    <property type="evidence" value="ECO:0007669"/>
    <property type="project" value="InterPro"/>
</dbReference>
<proteinExistence type="predicted"/>
<dbReference type="RefSeq" id="WP_169527969.1">
    <property type="nucleotide sequence ID" value="NZ_JAAMPU010000107.1"/>
</dbReference>
<dbReference type="SMART" id="SM00342">
    <property type="entry name" value="HTH_ARAC"/>
    <property type="match status" value="1"/>
</dbReference>
<dbReference type="EMBL" id="JAAMPU010000107">
    <property type="protein sequence ID" value="NMH28861.1"/>
    <property type="molecule type" value="Genomic_DNA"/>
</dbReference>
<dbReference type="AlphaFoldDB" id="A0A972FMP6"/>
<dbReference type="Proteomes" id="UP000712080">
    <property type="component" value="Unassembled WGS sequence"/>
</dbReference>
<evidence type="ECO:0000259" key="1">
    <source>
        <dbReference type="PROSITE" id="PS01124"/>
    </source>
</evidence>
<evidence type="ECO:0000313" key="2">
    <source>
        <dbReference type="EMBL" id="NMH28861.1"/>
    </source>
</evidence>
<evidence type="ECO:0000313" key="3">
    <source>
        <dbReference type="Proteomes" id="UP000712080"/>
    </source>
</evidence>
<gene>
    <name evidence="2" type="ORF">G6047_12525</name>
</gene>
<organism evidence="2 3">
    <name type="scientific">Flavobacterium silvaticum</name>
    <dbReference type="NCBI Taxonomy" id="1852020"/>
    <lineage>
        <taxon>Bacteria</taxon>
        <taxon>Pseudomonadati</taxon>
        <taxon>Bacteroidota</taxon>
        <taxon>Flavobacteriia</taxon>
        <taxon>Flavobacteriales</taxon>
        <taxon>Flavobacteriaceae</taxon>
        <taxon>Flavobacterium</taxon>
    </lineage>
</organism>
<protein>
    <submittedName>
        <fullName evidence="2">Helix-turn-helix transcriptional regulator</fullName>
    </submittedName>
</protein>
<name>A0A972FMP6_9FLAO</name>
<comment type="caution">
    <text evidence="2">The sequence shown here is derived from an EMBL/GenBank/DDBJ whole genome shotgun (WGS) entry which is preliminary data.</text>
</comment>
<dbReference type="InterPro" id="IPR018060">
    <property type="entry name" value="HTH_AraC"/>
</dbReference>
<dbReference type="Pfam" id="PF20240">
    <property type="entry name" value="DUF6597"/>
    <property type="match status" value="1"/>
</dbReference>